<evidence type="ECO:0000256" key="1">
    <source>
        <dbReference type="SAM" id="MobiDB-lite"/>
    </source>
</evidence>
<accession>A0AAJ0EP17</accession>
<evidence type="ECO:0000313" key="3">
    <source>
        <dbReference type="EMBL" id="KAK1656013.1"/>
    </source>
</evidence>
<sequence length="117" mass="12592">MRLHLVCIPGVVVLCNFGLSTGINAVERSLAVFPVPVISTFIVHPVGSLGSQVGPCKEWDASNKHRQAGWGIGVLRDGDFAPPVHAGRVASRRASVVPPGWLRPSSHAKEGKPWQRR</sequence>
<dbReference type="AlphaFoldDB" id="A0AAJ0EP17"/>
<keyword evidence="2" id="KW-0732">Signal</keyword>
<keyword evidence="4" id="KW-1185">Reference proteome</keyword>
<reference evidence="3" key="1">
    <citation type="submission" date="2021-06" db="EMBL/GenBank/DDBJ databases">
        <title>Comparative genomics, transcriptomics and evolutionary studies reveal genomic signatures of adaptation to plant cell wall in hemibiotrophic fungi.</title>
        <authorList>
            <consortium name="DOE Joint Genome Institute"/>
            <person name="Baroncelli R."/>
            <person name="Diaz J.F."/>
            <person name="Benocci T."/>
            <person name="Peng M."/>
            <person name="Battaglia E."/>
            <person name="Haridas S."/>
            <person name="Andreopoulos W."/>
            <person name="Labutti K."/>
            <person name="Pangilinan J."/>
            <person name="Floch G.L."/>
            <person name="Makela M.R."/>
            <person name="Henrissat B."/>
            <person name="Grigoriev I.V."/>
            <person name="Crouch J.A."/>
            <person name="De Vries R.P."/>
            <person name="Sukno S.A."/>
            <person name="Thon M.R."/>
        </authorList>
    </citation>
    <scope>NUCLEOTIDE SEQUENCE</scope>
    <source>
        <strain evidence="3">CBS 102054</strain>
    </source>
</reference>
<evidence type="ECO:0000256" key="2">
    <source>
        <dbReference type="SAM" id="SignalP"/>
    </source>
</evidence>
<protein>
    <recommendedName>
        <fullName evidence="5">Secreted protein</fullName>
    </recommendedName>
</protein>
<name>A0AAJ0EP17_9PEZI</name>
<feature type="compositionally biased region" description="Basic and acidic residues" evidence="1">
    <location>
        <begin position="107"/>
        <end position="117"/>
    </location>
</feature>
<feature type="signal peptide" evidence="2">
    <location>
        <begin position="1"/>
        <end position="22"/>
    </location>
</feature>
<evidence type="ECO:0000313" key="4">
    <source>
        <dbReference type="Proteomes" id="UP001243989"/>
    </source>
</evidence>
<comment type="caution">
    <text evidence="3">The sequence shown here is derived from an EMBL/GenBank/DDBJ whole genome shotgun (WGS) entry which is preliminary data.</text>
</comment>
<gene>
    <name evidence="3" type="ORF">BDP81DRAFT_413979</name>
</gene>
<evidence type="ECO:0008006" key="5">
    <source>
        <dbReference type="Google" id="ProtNLM"/>
    </source>
</evidence>
<feature type="chain" id="PRO_5042510159" description="Secreted protein" evidence="2">
    <location>
        <begin position="23"/>
        <end position="117"/>
    </location>
</feature>
<dbReference type="Proteomes" id="UP001243989">
    <property type="component" value="Unassembled WGS sequence"/>
</dbReference>
<organism evidence="3 4">
    <name type="scientific">Colletotrichum phormii</name>
    <dbReference type="NCBI Taxonomy" id="359342"/>
    <lineage>
        <taxon>Eukaryota</taxon>
        <taxon>Fungi</taxon>
        <taxon>Dikarya</taxon>
        <taxon>Ascomycota</taxon>
        <taxon>Pezizomycotina</taxon>
        <taxon>Sordariomycetes</taxon>
        <taxon>Hypocreomycetidae</taxon>
        <taxon>Glomerellales</taxon>
        <taxon>Glomerellaceae</taxon>
        <taxon>Colletotrichum</taxon>
        <taxon>Colletotrichum acutatum species complex</taxon>
    </lineage>
</organism>
<feature type="region of interest" description="Disordered" evidence="1">
    <location>
        <begin position="98"/>
        <end position="117"/>
    </location>
</feature>
<dbReference type="EMBL" id="JAHMHQ010000001">
    <property type="protein sequence ID" value="KAK1656013.1"/>
    <property type="molecule type" value="Genomic_DNA"/>
</dbReference>
<dbReference type="GeneID" id="85474185"/>
<proteinExistence type="predicted"/>
<dbReference type="RefSeq" id="XP_060452057.1">
    <property type="nucleotide sequence ID" value="XM_060589323.1"/>
</dbReference>